<name>A0A087UP72_STEMI</name>
<dbReference type="InterPro" id="IPR002557">
    <property type="entry name" value="Chitin-bd_dom"/>
</dbReference>
<keyword evidence="1" id="KW-0147">Chitin-binding</keyword>
<evidence type="ECO:0000313" key="8">
    <source>
        <dbReference type="EMBL" id="KFM79161.1"/>
    </source>
</evidence>
<feature type="compositionally biased region" description="Low complexity" evidence="6">
    <location>
        <begin position="617"/>
        <end position="664"/>
    </location>
</feature>
<dbReference type="SUPFAM" id="SSF57625">
    <property type="entry name" value="Invertebrate chitin-binding proteins"/>
    <property type="match status" value="4"/>
</dbReference>
<gene>
    <name evidence="8" type="ORF">X975_25886</name>
</gene>
<dbReference type="PROSITE" id="PS50940">
    <property type="entry name" value="CHIT_BIND_II"/>
    <property type="match status" value="4"/>
</dbReference>
<dbReference type="GO" id="GO:0008061">
    <property type="term" value="F:chitin binding"/>
    <property type="evidence" value="ECO:0007669"/>
    <property type="project" value="UniProtKB-KW"/>
</dbReference>
<dbReference type="GO" id="GO:0005576">
    <property type="term" value="C:extracellular region"/>
    <property type="evidence" value="ECO:0007669"/>
    <property type="project" value="InterPro"/>
</dbReference>
<feature type="region of interest" description="Disordered" evidence="6">
    <location>
        <begin position="585"/>
        <end position="684"/>
    </location>
</feature>
<reference evidence="8 9" key="1">
    <citation type="submission" date="2013-11" db="EMBL/GenBank/DDBJ databases">
        <title>Genome sequencing of Stegodyphus mimosarum.</title>
        <authorList>
            <person name="Bechsgaard J."/>
        </authorList>
    </citation>
    <scope>NUCLEOTIDE SEQUENCE [LARGE SCALE GENOMIC DNA]</scope>
</reference>
<keyword evidence="4" id="KW-1015">Disulfide bond</keyword>
<feature type="region of interest" description="Disordered" evidence="6">
    <location>
        <begin position="97"/>
        <end position="117"/>
    </location>
</feature>
<feature type="region of interest" description="Disordered" evidence="6">
    <location>
        <begin position="27"/>
        <end position="50"/>
    </location>
</feature>
<feature type="compositionally biased region" description="Basic and acidic residues" evidence="6">
    <location>
        <begin position="599"/>
        <end position="616"/>
    </location>
</feature>
<dbReference type="Pfam" id="PF01607">
    <property type="entry name" value="CBM_14"/>
    <property type="match status" value="4"/>
</dbReference>
<dbReference type="OMA" id="RSTRPPY"/>
<dbReference type="Gene3D" id="2.170.140.10">
    <property type="entry name" value="Chitin binding domain"/>
    <property type="match status" value="4"/>
</dbReference>
<feature type="domain" description="Chitin-binding type-2" evidence="7">
    <location>
        <begin position="537"/>
        <end position="599"/>
    </location>
</feature>
<feature type="region of interest" description="Disordered" evidence="6">
    <location>
        <begin position="506"/>
        <end position="541"/>
    </location>
</feature>
<feature type="compositionally biased region" description="Polar residues" evidence="6">
    <location>
        <begin position="332"/>
        <end position="343"/>
    </location>
</feature>
<evidence type="ECO:0000256" key="4">
    <source>
        <dbReference type="ARBA" id="ARBA00023157"/>
    </source>
</evidence>
<dbReference type="OrthoDB" id="6435520at2759"/>
<evidence type="ECO:0000256" key="6">
    <source>
        <dbReference type="SAM" id="MobiDB-lite"/>
    </source>
</evidence>
<dbReference type="PANTHER" id="PTHR23301">
    <property type="entry name" value="CHITIN BINDING PERITROPHIN-A"/>
    <property type="match status" value="1"/>
</dbReference>
<accession>A0A087UP72</accession>
<dbReference type="AlphaFoldDB" id="A0A087UP72"/>
<proteinExistence type="predicted"/>
<evidence type="ECO:0000256" key="2">
    <source>
        <dbReference type="ARBA" id="ARBA00022729"/>
    </source>
</evidence>
<feature type="compositionally biased region" description="Polar residues" evidence="6">
    <location>
        <begin position="28"/>
        <end position="45"/>
    </location>
</feature>
<keyword evidence="9" id="KW-1185">Reference proteome</keyword>
<evidence type="ECO:0000256" key="5">
    <source>
        <dbReference type="ARBA" id="ARBA00023180"/>
    </source>
</evidence>
<feature type="compositionally biased region" description="Polar residues" evidence="6">
    <location>
        <begin position="350"/>
        <end position="359"/>
    </location>
</feature>
<feature type="compositionally biased region" description="Polar residues" evidence="6">
    <location>
        <begin position="381"/>
        <end position="396"/>
    </location>
</feature>
<keyword evidence="2" id="KW-0732">Signal</keyword>
<evidence type="ECO:0000313" key="9">
    <source>
        <dbReference type="Proteomes" id="UP000054359"/>
    </source>
</evidence>
<dbReference type="InterPro" id="IPR051940">
    <property type="entry name" value="Chitin_bind-dev_reg"/>
</dbReference>
<evidence type="ECO:0000259" key="7">
    <source>
        <dbReference type="PROSITE" id="PS50940"/>
    </source>
</evidence>
<keyword evidence="5" id="KW-0325">Glycoprotein</keyword>
<dbReference type="STRING" id="407821.A0A087UP72"/>
<keyword evidence="3" id="KW-0677">Repeat</keyword>
<dbReference type="Proteomes" id="UP000054359">
    <property type="component" value="Unassembled WGS sequence"/>
</dbReference>
<feature type="domain" description="Chitin-binding type-2" evidence="7">
    <location>
        <begin position="447"/>
        <end position="506"/>
    </location>
</feature>
<organism evidence="8 9">
    <name type="scientific">Stegodyphus mimosarum</name>
    <name type="common">African social velvet spider</name>
    <dbReference type="NCBI Taxonomy" id="407821"/>
    <lineage>
        <taxon>Eukaryota</taxon>
        <taxon>Metazoa</taxon>
        <taxon>Ecdysozoa</taxon>
        <taxon>Arthropoda</taxon>
        <taxon>Chelicerata</taxon>
        <taxon>Arachnida</taxon>
        <taxon>Araneae</taxon>
        <taxon>Araneomorphae</taxon>
        <taxon>Entelegynae</taxon>
        <taxon>Eresoidea</taxon>
        <taxon>Eresidae</taxon>
        <taxon>Stegodyphus</taxon>
    </lineage>
</organism>
<evidence type="ECO:0000256" key="3">
    <source>
        <dbReference type="ARBA" id="ARBA00022737"/>
    </source>
</evidence>
<protein>
    <submittedName>
        <fullName evidence="8">Putative endochitinase</fullName>
    </submittedName>
</protein>
<feature type="compositionally biased region" description="Polar residues" evidence="6">
    <location>
        <begin position="261"/>
        <end position="324"/>
    </location>
</feature>
<feature type="compositionally biased region" description="Low complexity" evidence="6">
    <location>
        <begin position="360"/>
        <end position="379"/>
    </location>
</feature>
<feature type="region of interest" description="Disordered" evidence="6">
    <location>
        <begin position="257"/>
        <end position="405"/>
    </location>
</feature>
<feature type="compositionally biased region" description="Basic and acidic residues" evidence="6">
    <location>
        <begin position="673"/>
        <end position="684"/>
    </location>
</feature>
<sequence length="684" mass="77776">MPGFTEIAFQDKETNLDFESFQKPAVVQEQTENQRESQVVHQQPASEPEIDQISYQEKQESVGAFQEIVDDETQQVEIQSNEGYKPQQEQSQWWIPDENNSQHSEPEIQIEDNKGKPISESVKEKPILCLSEGFFSHPENCSRFIRCVRLDQSAFAIHFFECPHQLVFSEKDSSCIVSDAQSCWKNHRSKRQVRNAPLECKAEGFFRHPADCRSFYRCVKQPTGIYETHSFSCPDTLVFDEEFATCNWPEKAPPCEEIGQSYKTTGRPSYQTPTTATRPSYQPPQTSTRPPYETPQRSTKQPYQPPQRSTRPPYQPPTTATRSSYRPPVTATRPSYQPPQISTRPPYEPPQTSTKQPYQPSQRSTRPPYRPPTTAARASYQPPQKNTSKFYRSTSKPRNDFYDNLNPLIPVREYTTQRTTLNTKYATQRTTQKPKYTEKPVADNYDDQKCKSPGFYPHEKDCNKFYKCIKKSDYFVKYELSCPPNFAYDEATSRCVAERYVSSCSRRRTPYPPKQDDEEISSTESPSSDSTKQTDSDVSCTEEGYFRHPDDCNRFYRCVDYNGDGQEFVRYDFKCPEGLVFDETNSVCNWPDESAPCDGKGEKEDDKDSSSEEKESGASSTIESTTIKTTAATTESPTQEPSTTSSSSTTPEGSSTGGATTEDSGYGGSESGDSSKEPSENEQS</sequence>
<dbReference type="SMART" id="SM00494">
    <property type="entry name" value="ChtBD2"/>
    <property type="match status" value="4"/>
</dbReference>
<dbReference type="EMBL" id="KK120837">
    <property type="protein sequence ID" value="KFM79161.1"/>
    <property type="molecule type" value="Genomic_DNA"/>
</dbReference>
<feature type="domain" description="Chitin-binding type-2" evidence="7">
    <location>
        <begin position="197"/>
        <end position="257"/>
    </location>
</feature>
<evidence type="ECO:0000256" key="1">
    <source>
        <dbReference type="ARBA" id="ARBA00022669"/>
    </source>
</evidence>
<dbReference type="InterPro" id="IPR036508">
    <property type="entry name" value="Chitin-bd_dom_sf"/>
</dbReference>
<dbReference type="PANTHER" id="PTHR23301:SF0">
    <property type="entry name" value="CHITIN-BINDING TYPE-2 DOMAIN-CONTAINING PROTEIN-RELATED"/>
    <property type="match status" value="1"/>
</dbReference>
<feature type="non-terminal residue" evidence="8">
    <location>
        <position position="684"/>
    </location>
</feature>
<feature type="domain" description="Chitin-binding type-2" evidence="7">
    <location>
        <begin position="126"/>
        <end position="185"/>
    </location>
</feature>